<sequence>MSKGLPPALQHAEIPFVKFFAGWRKICSLFGKFSRKEQKCRKTFDESRPARWTATLLRMRVS</sequence>
<organism evidence="1 2">
    <name type="scientific">Asticcacaulis aquaticus</name>
    <dbReference type="NCBI Taxonomy" id="2984212"/>
    <lineage>
        <taxon>Bacteria</taxon>
        <taxon>Pseudomonadati</taxon>
        <taxon>Pseudomonadota</taxon>
        <taxon>Alphaproteobacteria</taxon>
        <taxon>Caulobacterales</taxon>
        <taxon>Caulobacteraceae</taxon>
        <taxon>Asticcacaulis</taxon>
    </lineage>
</organism>
<reference evidence="1 2" key="1">
    <citation type="submission" date="2023-01" db="EMBL/GenBank/DDBJ databases">
        <title>Novel species of the genus Asticcacaulis isolated from rivers.</title>
        <authorList>
            <person name="Lu H."/>
        </authorList>
    </citation>
    <scope>NUCLEOTIDE SEQUENCE [LARGE SCALE GENOMIC DNA]</scope>
    <source>
        <strain evidence="1 2">BYS171W</strain>
    </source>
</reference>
<dbReference type="Proteomes" id="UP001214854">
    <property type="component" value="Unassembled WGS sequence"/>
</dbReference>
<proteinExistence type="predicted"/>
<evidence type="ECO:0008006" key="3">
    <source>
        <dbReference type="Google" id="ProtNLM"/>
    </source>
</evidence>
<evidence type="ECO:0000313" key="2">
    <source>
        <dbReference type="Proteomes" id="UP001214854"/>
    </source>
</evidence>
<protein>
    <recommendedName>
        <fullName evidence="3">Transposase</fullName>
    </recommendedName>
</protein>
<accession>A0ABT5HS47</accession>
<evidence type="ECO:0000313" key="1">
    <source>
        <dbReference type="EMBL" id="MDC7682762.1"/>
    </source>
</evidence>
<gene>
    <name evidence="1" type="ORF">PQU92_05705</name>
</gene>
<dbReference type="RefSeq" id="WP_272747244.1">
    <property type="nucleotide sequence ID" value="NZ_JAQQKX010000003.1"/>
</dbReference>
<keyword evidence="2" id="KW-1185">Reference proteome</keyword>
<comment type="caution">
    <text evidence="1">The sequence shown here is derived from an EMBL/GenBank/DDBJ whole genome shotgun (WGS) entry which is preliminary data.</text>
</comment>
<dbReference type="EMBL" id="JAQQKX010000003">
    <property type="protein sequence ID" value="MDC7682762.1"/>
    <property type="molecule type" value="Genomic_DNA"/>
</dbReference>
<name>A0ABT5HS47_9CAUL</name>